<accession>A0A6J8BER9</accession>
<proteinExistence type="predicted"/>
<sequence>MNQKQYPRESLHWPNLQFQVFALCCLVSYLLQKLSLLNLRVVNIFFFWSVHTGYSLDVTIFGQTYIEPGVPYNVSCTVDEYRDNRKTTFSTSLSSGVQLGTTIVWYYKPYGCFLWSNATVTDCRNASCACDDNGLTTHWTYNTPLILSPPVMFRCFTTDNDSRIVQSDPFEANLPRKLQILLTSTIRDLQKESDQEVN</sequence>
<reference evidence="2 3" key="1">
    <citation type="submission" date="2020-06" db="EMBL/GenBank/DDBJ databases">
        <authorList>
            <person name="Li R."/>
            <person name="Bekaert M."/>
        </authorList>
    </citation>
    <scope>NUCLEOTIDE SEQUENCE [LARGE SCALE GENOMIC DNA]</scope>
    <source>
        <strain evidence="3">wild</strain>
    </source>
</reference>
<feature type="transmembrane region" description="Helical" evidence="1">
    <location>
        <begin position="12"/>
        <end position="31"/>
    </location>
</feature>
<protein>
    <submittedName>
        <fullName evidence="2">Uncharacterized protein</fullName>
    </submittedName>
</protein>
<keyword evidence="3" id="KW-1185">Reference proteome</keyword>
<evidence type="ECO:0000313" key="2">
    <source>
        <dbReference type="EMBL" id="CAC5380577.1"/>
    </source>
</evidence>
<keyword evidence="1" id="KW-0812">Transmembrane</keyword>
<name>A0A6J8BER9_MYTCO</name>
<dbReference type="Proteomes" id="UP000507470">
    <property type="component" value="Unassembled WGS sequence"/>
</dbReference>
<keyword evidence="1" id="KW-0472">Membrane</keyword>
<dbReference type="AlphaFoldDB" id="A0A6J8BER9"/>
<evidence type="ECO:0000256" key="1">
    <source>
        <dbReference type="SAM" id="Phobius"/>
    </source>
</evidence>
<dbReference type="EMBL" id="CACVKT020002898">
    <property type="protein sequence ID" value="CAC5380577.1"/>
    <property type="molecule type" value="Genomic_DNA"/>
</dbReference>
<gene>
    <name evidence="2" type="ORF">MCOR_16511</name>
</gene>
<evidence type="ECO:0000313" key="3">
    <source>
        <dbReference type="Proteomes" id="UP000507470"/>
    </source>
</evidence>
<organism evidence="2 3">
    <name type="scientific">Mytilus coruscus</name>
    <name type="common">Sea mussel</name>
    <dbReference type="NCBI Taxonomy" id="42192"/>
    <lineage>
        <taxon>Eukaryota</taxon>
        <taxon>Metazoa</taxon>
        <taxon>Spiralia</taxon>
        <taxon>Lophotrochozoa</taxon>
        <taxon>Mollusca</taxon>
        <taxon>Bivalvia</taxon>
        <taxon>Autobranchia</taxon>
        <taxon>Pteriomorphia</taxon>
        <taxon>Mytilida</taxon>
        <taxon>Mytiloidea</taxon>
        <taxon>Mytilidae</taxon>
        <taxon>Mytilinae</taxon>
        <taxon>Mytilus</taxon>
    </lineage>
</organism>
<keyword evidence="1" id="KW-1133">Transmembrane helix</keyword>